<evidence type="ECO:0000256" key="9">
    <source>
        <dbReference type="SAM" id="Phobius"/>
    </source>
</evidence>
<evidence type="ECO:0000313" key="12">
    <source>
        <dbReference type="Proteomes" id="UP000271889"/>
    </source>
</evidence>
<dbReference type="EMBL" id="UYRV01002290">
    <property type="protein sequence ID" value="VDK48420.1"/>
    <property type="molecule type" value="Genomic_DNA"/>
</dbReference>
<keyword evidence="12" id="KW-1185">Reference proteome</keyword>
<dbReference type="PANTHER" id="PTHR10110">
    <property type="entry name" value="SODIUM/HYDROGEN EXCHANGER"/>
    <property type="match status" value="1"/>
</dbReference>
<keyword evidence="5" id="KW-0915">Sodium</keyword>
<evidence type="ECO:0000256" key="1">
    <source>
        <dbReference type="ARBA" id="ARBA00004141"/>
    </source>
</evidence>
<evidence type="ECO:0000259" key="10">
    <source>
        <dbReference type="Pfam" id="PF00999"/>
    </source>
</evidence>
<dbReference type="PANTHER" id="PTHR10110:SF126">
    <property type="entry name" value="NA(+)_H(+) EXCHANGER PROTEIN 7"/>
    <property type="match status" value="1"/>
</dbReference>
<dbReference type="Proteomes" id="UP000271889">
    <property type="component" value="Unassembled WGS sequence"/>
</dbReference>
<dbReference type="InterPro" id="IPR018422">
    <property type="entry name" value="Cation/H_exchanger_CPA1"/>
</dbReference>
<proteinExistence type="predicted"/>
<evidence type="ECO:0000256" key="8">
    <source>
        <dbReference type="ARBA" id="ARBA00023201"/>
    </source>
</evidence>
<keyword evidence="4 9" id="KW-1133">Transmembrane helix</keyword>
<keyword evidence="2" id="KW-0813">Transport</keyword>
<comment type="subcellular location">
    <subcellularLocation>
        <location evidence="1">Membrane</location>
        <topology evidence="1">Multi-pass membrane protein</topology>
    </subcellularLocation>
</comment>
<feature type="domain" description="Cation/H+ exchanger transmembrane" evidence="10">
    <location>
        <begin position="1"/>
        <end position="53"/>
    </location>
</feature>
<keyword evidence="8" id="KW-0739">Sodium transport</keyword>
<keyword evidence="3 9" id="KW-0812">Transmembrane</keyword>
<keyword evidence="7 9" id="KW-0472">Membrane</keyword>
<evidence type="ECO:0000256" key="3">
    <source>
        <dbReference type="ARBA" id="ARBA00022692"/>
    </source>
</evidence>
<evidence type="ECO:0000256" key="2">
    <source>
        <dbReference type="ARBA" id="ARBA00022448"/>
    </source>
</evidence>
<dbReference type="Pfam" id="PF00999">
    <property type="entry name" value="Na_H_Exchanger"/>
    <property type="match status" value="1"/>
</dbReference>
<dbReference type="GO" id="GO:0005886">
    <property type="term" value="C:plasma membrane"/>
    <property type="evidence" value="ECO:0007669"/>
    <property type="project" value="TreeGrafter"/>
</dbReference>
<dbReference type="InterPro" id="IPR006153">
    <property type="entry name" value="Cation/H_exchanger_TM"/>
</dbReference>
<reference evidence="11 12" key="1">
    <citation type="submission" date="2018-11" db="EMBL/GenBank/DDBJ databases">
        <authorList>
            <consortium name="Pathogen Informatics"/>
        </authorList>
    </citation>
    <scope>NUCLEOTIDE SEQUENCE [LARGE SCALE GENOMIC DNA]</scope>
</reference>
<gene>
    <name evidence="11" type="ORF">CGOC_LOCUS1275</name>
</gene>
<feature type="transmembrane region" description="Helical" evidence="9">
    <location>
        <begin position="34"/>
        <end position="55"/>
    </location>
</feature>
<keyword evidence="6" id="KW-0406">Ion transport</keyword>
<accession>A0A3P6QXY6</accession>
<dbReference type="GO" id="GO:0098719">
    <property type="term" value="P:sodium ion import across plasma membrane"/>
    <property type="evidence" value="ECO:0007669"/>
    <property type="project" value="TreeGrafter"/>
</dbReference>
<dbReference type="AlphaFoldDB" id="A0A3P6QXY6"/>
<protein>
    <recommendedName>
        <fullName evidence="10">Cation/H+ exchanger transmembrane domain-containing protein</fullName>
    </recommendedName>
</protein>
<organism evidence="11 12">
    <name type="scientific">Cylicostephanus goldi</name>
    <name type="common">Nematode worm</name>
    <dbReference type="NCBI Taxonomy" id="71465"/>
    <lineage>
        <taxon>Eukaryota</taxon>
        <taxon>Metazoa</taxon>
        <taxon>Ecdysozoa</taxon>
        <taxon>Nematoda</taxon>
        <taxon>Chromadorea</taxon>
        <taxon>Rhabditida</taxon>
        <taxon>Rhabditina</taxon>
        <taxon>Rhabditomorpha</taxon>
        <taxon>Strongyloidea</taxon>
        <taxon>Strongylidae</taxon>
        <taxon>Cylicostephanus</taxon>
    </lineage>
</organism>
<evidence type="ECO:0000256" key="6">
    <source>
        <dbReference type="ARBA" id="ARBA00023065"/>
    </source>
</evidence>
<evidence type="ECO:0000313" key="11">
    <source>
        <dbReference type="EMBL" id="VDK48420.1"/>
    </source>
</evidence>
<evidence type="ECO:0000256" key="5">
    <source>
        <dbReference type="ARBA" id="ARBA00023053"/>
    </source>
</evidence>
<dbReference type="OrthoDB" id="196264at2759"/>
<evidence type="ECO:0000256" key="7">
    <source>
        <dbReference type="ARBA" id="ARBA00023136"/>
    </source>
</evidence>
<sequence>MAYGGIRGAVCYGLVMSIDENLIPAKKMFVTTTLAVIMFTTVVQGTTIKCIVNLLKVKRSKMFGKPEEKKRVFDYIQNEMNKHVIEFVENLTNVHGENLLYRKILELDQTVLKPRLVAYYRPRTANIIDRHMEIELNEFAMSVKKGGGSFSGFPTNASVSEINLPTSKSELFAAGFDQNSLVCPSAPPAISVPTPTKPPPALEPPTIGIPRNASVTGLVAKVFETSEQQRNLARNKVALYWMTELVTY</sequence>
<dbReference type="GO" id="GO:0051453">
    <property type="term" value="P:regulation of intracellular pH"/>
    <property type="evidence" value="ECO:0007669"/>
    <property type="project" value="TreeGrafter"/>
</dbReference>
<evidence type="ECO:0000256" key="4">
    <source>
        <dbReference type="ARBA" id="ARBA00022989"/>
    </source>
</evidence>
<name>A0A3P6QXY6_CYLGO</name>
<dbReference type="GO" id="GO:0015386">
    <property type="term" value="F:potassium:proton antiporter activity"/>
    <property type="evidence" value="ECO:0007669"/>
    <property type="project" value="TreeGrafter"/>
</dbReference>
<dbReference type="GO" id="GO:0015385">
    <property type="term" value="F:sodium:proton antiporter activity"/>
    <property type="evidence" value="ECO:0007669"/>
    <property type="project" value="InterPro"/>
</dbReference>